<dbReference type="Pfam" id="PF18758">
    <property type="entry name" value="KDZ"/>
    <property type="match status" value="1"/>
</dbReference>
<dbReference type="OrthoDB" id="3214502at2759"/>
<protein>
    <submittedName>
        <fullName evidence="1">Uncharacterized protein</fullName>
    </submittedName>
</protein>
<name>A0A8H7D2V2_9AGAR</name>
<dbReference type="InterPro" id="IPR040521">
    <property type="entry name" value="KDZ"/>
</dbReference>
<comment type="caution">
    <text evidence="1">The sequence shown here is derived from an EMBL/GenBank/DDBJ whole genome shotgun (WGS) entry which is preliminary data.</text>
</comment>
<proteinExistence type="predicted"/>
<gene>
    <name evidence="1" type="ORF">MSAN_01291300</name>
</gene>
<dbReference type="PANTHER" id="PTHR33104">
    <property type="entry name" value="SI:DKEY-29D5.2"/>
    <property type="match status" value="1"/>
</dbReference>
<reference evidence="1" key="1">
    <citation type="submission" date="2020-05" db="EMBL/GenBank/DDBJ databases">
        <title>Mycena genomes resolve the evolution of fungal bioluminescence.</title>
        <authorList>
            <person name="Tsai I.J."/>
        </authorList>
    </citation>
    <scope>NUCLEOTIDE SEQUENCE</scope>
    <source>
        <strain evidence="1">160909Yilan</strain>
    </source>
</reference>
<accession>A0A8H7D2V2</accession>
<dbReference type="AlphaFoldDB" id="A0A8H7D2V2"/>
<evidence type="ECO:0000313" key="1">
    <source>
        <dbReference type="EMBL" id="KAF7359485.1"/>
    </source>
</evidence>
<evidence type="ECO:0000313" key="2">
    <source>
        <dbReference type="Proteomes" id="UP000623467"/>
    </source>
</evidence>
<organism evidence="1 2">
    <name type="scientific">Mycena sanguinolenta</name>
    <dbReference type="NCBI Taxonomy" id="230812"/>
    <lineage>
        <taxon>Eukaryota</taxon>
        <taxon>Fungi</taxon>
        <taxon>Dikarya</taxon>
        <taxon>Basidiomycota</taxon>
        <taxon>Agaricomycotina</taxon>
        <taxon>Agaricomycetes</taxon>
        <taxon>Agaricomycetidae</taxon>
        <taxon>Agaricales</taxon>
        <taxon>Marasmiineae</taxon>
        <taxon>Mycenaceae</taxon>
        <taxon>Mycena</taxon>
    </lineage>
</organism>
<sequence>MAGKMLCSRTGVFFWVGLRFILTTASRRVLYTIFIVLDACFRLKRRLVSSELEDPNLGSGWAYMVETEPYQEYLPGVTSQKEMNTCSGLAALDYANTKFSRSYSTMGVSMGVCACHGFSNMDYVFASLLKHIHPLLFKFLTYDIACIWKVFLIECLKLLPPNVHLILALALVRFAIPKMHINAHKLLCQLLYSLNLIFGSAQVDTEAIEHAWAGIGSVATSTHDMGPGARHDVLDCQFSYWNWQKLIGIMELLRRQMDRVKEEFKEQIEAFEEFSVQQADHVPRWKQLVLEYEQDNMKENPYQVVVKGLTEAEVRLQFTKEEAEEAARGVPSVHDVSPSSFISVGLDLEQEQSIFPKCLFAAY</sequence>
<dbReference type="EMBL" id="JACAZH010000009">
    <property type="protein sequence ID" value="KAF7359485.1"/>
    <property type="molecule type" value="Genomic_DNA"/>
</dbReference>
<dbReference type="Proteomes" id="UP000623467">
    <property type="component" value="Unassembled WGS sequence"/>
</dbReference>
<dbReference type="PANTHER" id="PTHR33104:SF2">
    <property type="entry name" value="CXC3 LIKE CYSTEINE CLUSTER DOMAIN-CONTAINING PROTEIN"/>
    <property type="match status" value="1"/>
</dbReference>
<keyword evidence="2" id="KW-1185">Reference proteome</keyword>